<dbReference type="Gene3D" id="3.40.309.10">
    <property type="entry name" value="Aldehyde Dehydrogenase, Chain A, domain 2"/>
    <property type="match status" value="1"/>
</dbReference>
<keyword evidence="2 4" id="KW-0560">Oxidoreductase</keyword>
<proteinExistence type="inferred from homology"/>
<dbReference type="EMBL" id="JAEKFT010000050">
    <property type="protein sequence ID" value="MBT0964053.1"/>
    <property type="molecule type" value="Genomic_DNA"/>
</dbReference>
<evidence type="ECO:0000256" key="3">
    <source>
        <dbReference type="PROSITE-ProRule" id="PRU10007"/>
    </source>
</evidence>
<comment type="similarity">
    <text evidence="1 4">Belongs to the aldehyde dehydrogenase family.</text>
</comment>
<dbReference type="GO" id="GO:0005829">
    <property type="term" value="C:cytosol"/>
    <property type="evidence" value="ECO:0007669"/>
    <property type="project" value="TreeGrafter"/>
</dbReference>
<gene>
    <name evidence="6" type="primary">gabD</name>
    <name evidence="6" type="ORF">I8J34_22985</name>
</gene>
<dbReference type="GO" id="GO:0009450">
    <property type="term" value="P:gamma-aminobutyric acid catabolic process"/>
    <property type="evidence" value="ECO:0007669"/>
    <property type="project" value="InterPro"/>
</dbReference>
<dbReference type="CDD" id="cd07103">
    <property type="entry name" value="ALDH_F5_SSADH_GabD"/>
    <property type="match status" value="1"/>
</dbReference>
<dbReference type="InterPro" id="IPR016160">
    <property type="entry name" value="Ald_DH_CS_CYS"/>
</dbReference>
<feature type="active site" evidence="3">
    <location>
        <position position="306"/>
    </location>
</feature>
<sequence>MHQNWFQDICTNWTNTAPICRLESNQRETSRTGRCSWRDSFPLPDGETCLKLTLTDKTLLKQQCYINGAWVDADTGQTVAVHNPADGQRLATVPTVGAAETRRAIEAAQQAQPAWRAKTAGERARVLRRWYELLLEHQEDLAQLMTAEQGKPLVESRGEIAYAAAFIEWFAEEGKRIYGDIIPPHHADKRVLVTKEPIGVCAAITPWNFPSAMITRKAGPALAAGCAMVLKPAEATPLSALALAELAERAGVPKGIFNVVTGDARAIGGEMCANPIVRKLSFTGSTEVGRILMQQCAPTIKKLSLELGGNAPFIVFDDANLDLAVQGAMASKYRNAGQTCVCANRLLVQDGIYDAFVEKLTAAVAGLKVGNGADDGVTQGPLIDDAAIAKVEELVDEAREKGARVVCGGKRHALGGTFYQPTILSNVTPTMRLAREEVFGPVAPVFRFKTEAEAIAMANDTEFGLASYFYTENLARTMRVSSALEYGIVGVNTGLISTEVAPFGGMKSSGLGREGSKYGIEDYLEIKHVCIGGID</sequence>
<comment type="caution">
    <text evidence="6">The sequence shown here is derived from an EMBL/GenBank/DDBJ whole genome shotgun (WGS) entry which is preliminary data.</text>
</comment>
<dbReference type="PROSITE" id="PS00070">
    <property type="entry name" value="ALDEHYDE_DEHYDR_CYS"/>
    <property type="match status" value="1"/>
</dbReference>
<keyword evidence="7" id="KW-1185">Reference proteome</keyword>
<evidence type="ECO:0000259" key="5">
    <source>
        <dbReference type="Pfam" id="PF00171"/>
    </source>
</evidence>
<accession>A0A944DJG1</accession>
<evidence type="ECO:0000256" key="4">
    <source>
        <dbReference type="RuleBase" id="RU003345"/>
    </source>
</evidence>
<reference evidence="7" key="1">
    <citation type="journal article" date="2022" name="ISME J.">
        <title>Genetic and phylogenetic analysis of dissimilatory iodate-reducing bacteria identifies potential niches across the world's oceans.</title>
        <authorList>
            <person name="Reyes-Umana V."/>
            <person name="Henning Z."/>
            <person name="Lee K."/>
            <person name="Barnum T.P."/>
            <person name="Coates J.D."/>
        </authorList>
    </citation>
    <scope>NUCLEOTIDE SEQUENCE [LARGE SCALE GENOMIC DNA]</scope>
    <source>
        <strain evidence="7">IR12</strain>
    </source>
</reference>
<dbReference type="InterPro" id="IPR010102">
    <property type="entry name" value="Succ_semiAld_DH"/>
</dbReference>
<dbReference type="SUPFAM" id="SSF53720">
    <property type="entry name" value="ALDH-like"/>
    <property type="match status" value="1"/>
</dbReference>
<dbReference type="InterPro" id="IPR016162">
    <property type="entry name" value="Ald_DH_N"/>
</dbReference>
<protein>
    <submittedName>
        <fullName evidence="6">NADP-dependent succinate-semialdehyde dehydrogenase</fullName>
    </submittedName>
</protein>
<dbReference type="PANTHER" id="PTHR43353:SF5">
    <property type="entry name" value="SUCCINATE-SEMIALDEHYDE DEHYDROGENASE, MITOCHONDRIAL"/>
    <property type="match status" value="1"/>
</dbReference>
<dbReference type="Gene3D" id="3.40.605.10">
    <property type="entry name" value="Aldehyde Dehydrogenase, Chain A, domain 1"/>
    <property type="match status" value="1"/>
</dbReference>
<dbReference type="InterPro" id="IPR050740">
    <property type="entry name" value="Aldehyde_DH_Superfamily"/>
</dbReference>
<evidence type="ECO:0000313" key="6">
    <source>
        <dbReference type="EMBL" id="MBT0964053.1"/>
    </source>
</evidence>
<dbReference type="NCBIfam" id="NF008415">
    <property type="entry name" value="PRK11241.1"/>
    <property type="match status" value="1"/>
</dbReference>
<organism evidence="6 7">
    <name type="scientific">Denitromonas iodatirespirans</name>
    <dbReference type="NCBI Taxonomy" id="2795389"/>
    <lineage>
        <taxon>Bacteria</taxon>
        <taxon>Pseudomonadati</taxon>
        <taxon>Pseudomonadota</taxon>
        <taxon>Betaproteobacteria</taxon>
        <taxon>Rhodocyclales</taxon>
        <taxon>Zoogloeaceae</taxon>
        <taxon>Denitromonas</taxon>
    </lineage>
</organism>
<dbReference type="InterPro" id="IPR016163">
    <property type="entry name" value="Ald_DH_C"/>
</dbReference>
<dbReference type="InterPro" id="IPR016161">
    <property type="entry name" value="Ald_DH/histidinol_DH"/>
</dbReference>
<dbReference type="FunFam" id="3.40.605.10:FF:000005">
    <property type="entry name" value="Succinate-semialdehyde dehydrogenase I"/>
    <property type="match status" value="1"/>
</dbReference>
<name>A0A944DJG1_DENI1</name>
<evidence type="ECO:0000256" key="1">
    <source>
        <dbReference type="ARBA" id="ARBA00009986"/>
    </source>
</evidence>
<dbReference type="NCBIfam" id="TIGR01780">
    <property type="entry name" value="SSADH"/>
    <property type="match status" value="1"/>
</dbReference>
<feature type="domain" description="Aldehyde dehydrogenase" evidence="5">
    <location>
        <begin position="70"/>
        <end position="529"/>
    </location>
</feature>
<dbReference type="Pfam" id="PF00171">
    <property type="entry name" value="Aldedh"/>
    <property type="match status" value="1"/>
</dbReference>
<dbReference type="Proteomes" id="UP000694660">
    <property type="component" value="Unassembled WGS sequence"/>
</dbReference>
<dbReference type="FunFam" id="3.40.309.10:FF:000004">
    <property type="entry name" value="Succinate-semialdehyde dehydrogenase I"/>
    <property type="match status" value="1"/>
</dbReference>
<dbReference type="PANTHER" id="PTHR43353">
    <property type="entry name" value="SUCCINATE-SEMIALDEHYDE DEHYDROGENASE, MITOCHONDRIAL"/>
    <property type="match status" value="1"/>
</dbReference>
<dbReference type="PROSITE" id="PS00687">
    <property type="entry name" value="ALDEHYDE_DEHYDR_GLU"/>
    <property type="match status" value="1"/>
</dbReference>
<evidence type="ECO:0000313" key="7">
    <source>
        <dbReference type="Proteomes" id="UP000694660"/>
    </source>
</evidence>
<evidence type="ECO:0000256" key="2">
    <source>
        <dbReference type="ARBA" id="ARBA00023002"/>
    </source>
</evidence>
<dbReference type="AlphaFoldDB" id="A0A944DJG1"/>
<dbReference type="InterPro" id="IPR029510">
    <property type="entry name" value="Ald_DH_CS_GLU"/>
</dbReference>
<dbReference type="InterPro" id="IPR015590">
    <property type="entry name" value="Aldehyde_DH_dom"/>
</dbReference>
<dbReference type="GO" id="GO:0004777">
    <property type="term" value="F:succinate-semialdehyde dehydrogenase (NAD+) activity"/>
    <property type="evidence" value="ECO:0007669"/>
    <property type="project" value="TreeGrafter"/>
</dbReference>